<reference evidence="2" key="1">
    <citation type="journal article" date="2019" name="Int. J. Syst. Evol. Microbiol.">
        <title>The Global Catalogue of Microorganisms (GCM) 10K type strain sequencing project: providing services to taxonomists for standard genome sequencing and annotation.</title>
        <authorList>
            <consortium name="The Broad Institute Genomics Platform"/>
            <consortium name="The Broad Institute Genome Sequencing Center for Infectious Disease"/>
            <person name="Wu L."/>
            <person name="Ma J."/>
        </authorList>
    </citation>
    <scope>NUCLEOTIDE SEQUENCE [LARGE SCALE GENOMIC DNA]</scope>
    <source>
        <strain evidence="2">CGMCC 4.1648</strain>
    </source>
</reference>
<evidence type="ECO:0000313" key="1">
    <source>
        <dbReference type="EMBL" id="MFC5026498.1"/>
    </source>
</evidence>
<dbReference type="InterPro" id="IPR029063">
    <property type="entry name" value="SAM-dependent_MTases_sf"/>
</dbReference>
<dbReference type="GO" id="GO:0032259">
    <property type="term" value="P:methylation"/>
    <property type="evidence" value="ECO:0007669"/>
    <property type="project" value="UniProtKB-KW"/>
</dbReference>
<dbReference type="GO" id="GO:0008168">
    <property type="term" value="F:methyltransferase activity"/>
    <property type="evidence" value="ECO:0007669"/>
    <property type="project" value="UniProtKB-KW"/>
</dbReference>
<keyword evidence="2" id="KW-1185">Reference proteome</keyword>
<comment type="caution">
    <text evidence="1">The sequence shown here is derived from an EMBL/GenBank/DDBJ whole genome shotgun (WGS) entry which is preliminary data.</text>
</comment>
<dbReference type="RefSeq" id="WP_345685841.1">
    <property type="nucleotide sequence ID" value="NZ_BAABIT010000001.1"/>
</dbReference>
<evidence type="ECO:0000313" key="2">
    <source>
        <dbReference type="Proteomes" id="UP001595829"/>
    </source>
</evidence>
<dbReference type="EC" id="2.1.1.-" evidence="1"/>
<dbReference type="PIRSF" id="PIRSF017393">
    <property type="entry name" value="MTase_SAV2177"/>
    <property type="match status" value="1"/>
</dbReference>
<sequence>MHGEPLRPHDIDVTTPSVARMYDYLLGGKDNYQADRNACEQLLKTAPSTRELARNNRLFLQRVVRYLAVQHGIDQFIDHGSGFPARENVHQVAQRVHPGAAVVYVDHDPVVIAHSRALLGSNEHTAVLHADLRNTDLIFGHEDTRRLIDFSRPVAALFVSVLHCLRDEDQPAKLMQNVIKRLAPGSCLVICQLVSDQPQIREVVTSFMRRTTNNHWGRVREESEVQAYFTGLDIIEPPGLVEVSTWMPDTDLAPRQKTFEWKVWGGVGIVP</sequence>
<gene>
    <name evidence="1" type="ORF">ACFPM3_30645</name>
</gene>
<keyword evidence="1" id="KW-0489">Methyltransferase</keyword>
<dbReference type="InterPro" id="IPR006764">
    <property type="entry name" value="SAM_dep_MeTrfase_SAV2177_type"/>
</dbReference>
<organism evidence="1 2">
    <name type="scientific">Streptomyces coeruleoprunus</name>
    <dbReference type="NCBI Taxonomy" id="285563"/>
    <lineage>
        <taxon>Bacteria</taxon>
        <taxon>Bacillati</taxon>
        <taxon>Actinomycetota</taxon>
        <taxon>Actinomycetes</taxon>
        <taxon>Kitasatosporales</taxon>
        <taxon>Streptomycetaceae</taxon>
        <taxon>Streptomyces</taxon>
    </lineage>
</organism>
<dbReference type="Pfam" id="PF04672">
    <property type="entry name" value="Methyltransf_19"/>
    <property type="match status" value="1"/>
</dbReference>
<accession>A0ABV9XPI1</accession>
<protein>
    <submittedName>
        <fullName evidence="1">SAM-dependent methyltransferase</fullName>
        <ecNumber evidence="1">2.1.1.-</ecNumber>
    </submittedName>
</protein>
<name>A0ABV9XPI1_9ACTN</name>
<keyword evidence="1" id="KW-0808">Transferase</keyword>
<dbReference type="Gene3D" id="3.40.50.150">
    <property type="entry name" value="Vaccinia Virus protein VP39"/>
    <property type="match status" value="1"/>
</dbReference>
<dbReference type="EMBL" id="JBHSJD010000025">
    <property type="protein sequence ID" value="MFC5026498.1"/>
    <property type="molecule type" value="Genomic_DNA"/>
</dbReference>
<proteinExistence type="predicted"/>
<dbReference type="SUPFAM" id="SSF53335">
    <property type="entry name" value="S-adenosyl-L-methionine-dependent methyltransferases"/>
    <property type="match status" value="1"/>
</dbReference>
<dbReference type="Proteomes" id="UP001595829">
    <property type="component" value="Unassembled WGS sequence"/>
</dbReference>